<sequence>MTLADLNLMAALPEIWLLCAVSAIMLIDLFIPDERRDTTYVLSLLALAGCAGMLFTGFSWAPAAAFMGMFVADPMSQVLKIGMTVGTALVLVYGRTYAADRAIFRGELFTLSLFSLLGMMIMASATNFLTLYVGLELLSLSLYALVALQRDSVTATEAAMKYFVLGALASGMLLYGLSMLYGATGSLDIHLVAQKIASGAANKTLITFGLVFVVTGLGFKLGNVPFHMWVPDVYQGSPTLVTQLISSAPKLAAFAFVMRLLAQALPGVADEWRGMLVVLAVLSIAIGNVVAIAQTNLKRMFAYSTISHMGFLLLGILAGTIEGYAASMFYAIAYMLMAAAGFGLIMLLARQGFEADRLADFKGLAKRNPWFALMMLMVMFSMAGLPVFVGFFSKLAVLKAVVAIDLVALAVIAVVFSLIGAFYYLRVVKLMFMDEPQDSAPLVAKPDMVLLLSVNCLALLVLGLMPDSLLTLCHKSVQISLGLL</sequence>
<accession>A0ABV8MQI8</accession>
<evidence type="ECO:0000256" key="6">
    <source>
        <dbReference type="RuleBase" id="RU000320"/>
    </source>
</evidence>
<evidence type="ECO:0000256" key="2">
    <source>
        <dbReference type="ARBA" id="ARBA00022692"/>
    </source>
</evidence>
<dbReference type="NCBIfam" id="NF004442">
    <property type="entry name" value="PRK05777.1-5"/>
    <property type="match status" value="1"/>
</dbReference>
<dbReference type="EC" id="7.1.1.-" evidence="5"/>
<dbReference type="RefSeq" id="WP_378163544.1">
    <property type="nucleotide sequence ID" value="NZ_JBHSBU010000001.1"/>
</dbReference>
<feature type="transmembrane region" description="Helical" evidence="5">
    <location>
        <begin position="160"/>
        <end position="181"/>
    </location>
</feature>
<reference evidence="9" key="1">
    <citation type="journal article" date="2019" name="Int. J. Syst. Evol. Microbiol.">
        <title>The Global Catalogue of Microorganisms (GCM) 10K type strain sequencing project: providing services to taxonomists for standard genome sequencing and annotation.</title>
        <authorList>
            <consortium name="The Broad Institute Genomics Platform"/>
            <consortium name="The Broad Institute Genome Sequencing Center for Infectious Disease"/>
            <person name="Wu L."/>
            <person name="Ma J."/>
        </authorList>
    </citation>
    <scope>NUCLEOTIDE SEQUENCE [LARGE SCALE GENOMIC DNA]</scope>
    <source>
        <strain evidence="9">LMG 29894</strain>
    </source>
</reference>
<feature type="transmembrane region" description="Helical" evidence="5">
    <location>
        <begin position="327"/>
        <end position="349"/>
    </location>
</feature>
<feature type="transmembrane region" description="Helical" evidence="5">
    <location>
        <begin position="201"/>
        <end position="219"/>
    </location>
</feature>
<feature type="transmembrane region" description="Helical" evidence="5">
    <location>
        <begin position="44"/>
        <end position="72"/>
    </location>
</feature>
<comment type="function">
    <text evidence="5">NDH-1 shuttles electrons from NADH, via FMN and iron-sulfur (Fe-S) centers, to quinones in the respiratory chain. The immediate electron acceptor for the enzyme in this species is believed to be ubiquinone. Couples the redox reaction to proton translocation (for every two electrons transferred, four hydrogen ions are translocated across the cytoplasmic membrane), and thus conserves the redox energy in a proton gradient.</text>
</comment>
<keyword evidence="5" id="KW-0874">Quinone</keyword>
<keyword evidence="5" id="KW-0813">Transport</keyword>
<keyword evidence="4 5" id="KW-0472">Membrane</keyword>
<evidence type="ECO:0000259" key="7">
    <source>
        <dbReference type="Pfam" id="PF00361"/>
    </source>
</evidence>
<feature type="transmembrane region" description="Helical" evidence="5">
    <location>
        <begin position="131"/>
        <end position="148"/>
    </location>
</feature>
<keyword evidence="3 5" id="KW-1133">Transmembrane helix</keyword>
<name>A0ABV8MQI8_9NEIS</name>
<dbReference type="InterPro" id="IPR001750">
    <property type="entry name" value="ND/Mrp_TM"/>
</dbReference>
<feature type="transmembrane region" description="Helical" evidence="5">
    <location>
        <begin position="370"/>
        <end position="392"/>
    </location>
</feature>
<evidence type="ECO:0000256" key="5">
    <source>
        <dbReference type="HAMAP-Rule" id="MF_00445"/>
    </source>
</evidence>
<keyword evidence="5" id="KW-0830">Ubiquinone</keyword>
<proteinExistence type="inferred from homology"/>
<dbReference type="NCBIfam" id="TIGR01770">
    <property type="entry name" value="NDH_I_N"/>
    <property type="match status" value="1"/>
</dbReference>
<keyword evidence="5" id="KW-1003">Cell membrane</keyword>
<gene>
    <name evidence="5 8" type="primary">nuoN</name>
    <name evidence="8" type="ORF">ACFOW7_09625</name>
</gene>
<feature type="transmembrane region" description="Helical" evidence="5">
    <location>
        <begin position="15"/>
        <end position="32"/>
    </location>
</feature>
<keyword evidence="5" id="KW-1278">Translocase</keyword>
<keyword evidence="2 5" id="KW-0812">Transmembrane</keyword>
<dbReference type="Proteomes" id="UP001595791">
    <property type="component" value="Unassembled WGS sequence"/>
</dbReference>
<feature type="transmembrane region" description="Helical" evidence="5">
    <location>
        <begin position="446"/>
        <end position="465"/>
    </location>
</feature>
<feature type="transmembrane region" description="Helical" evidence="5">
    <location>
        <begin position="398"/>
        <end position="425"/>
    </location>
</feature>
<keyword evidence="9" id="KW-1185">Reference proteome</keyword>
<evidence type="ECO:0000313" key="8">
    <source>
        <dbReference type="EMBL" id="MFC4159606.1"/>
    </source>
</evidence>
<dbReference type="PRINTS" id="PR01434">
    <property type="entry name" value="NADHDHGNASE5"/>
</dbReference>
<feature type="transmembrane region" description="Helical" evidence="5">
    <location>
        <begin position="274"/>
        <end position="293"/>
    </location>
</feature>
<comment type="caution">
    <text evidence="8">The sequence shown here is derived from an EMBL/GenBank/DDBJ whole genome shotgun (WGS) entry which is preliminary data.</text>
</comment>
<feature type="transmembrane region" description="Helical" evidence="5">
    <location>
        <begin position="300"/>
        <end position="321"/>
    </location>
</feature>
<organism evidence="8 9">
    <name type="scientific">Chitinimonas lacunae</name>
    <dbReference type="NCBI Taxonomy" id="1963018"/>
    <lineage>
        <taxon>Bacteria</taxon>
        <taxon>Pseudomonadati</taxon>
        <taxon>Pseudomonadota</taxon>
        <taxon>Betaproteobacteria</taxon>
        <taxon>Neisseriales</taxon>
        <taxon>Chitinibacteraceae</taxon>
        <taxon>Chitinimonas</taxon>
    </lineage>
</organism>
<comment type="catalytic activity">
    <reaction evidence="5">
        <text>a quinone + NADH + 5 H(+)(in) = a quinol + NAD(+) + 4 H(+)(out)</text>
        <dbReference type="Rhea" id="RHEA:57888"/>
        <dbReference type="ChEBI" id="CHEBI:15378"/>
        <dbReference type="ChEBI" id="CHEBI:24646"/>
        <dbReference type="ChEBI" id="CHEBI:57540"/>
        <dbReference type="ChEBI" id="CHEBI:57945"/>
        <dbReference type="ChEBI" id="CHEBI:132124"/>
    </reaction>
</comment>
<protein>
    <recommendedName>
        <fullName evidence="5">NADH-quinone oxidoreductase subunit N</fullName>
        <ecNumber evidence="5">7.1.1.-</ecNumber>
    </recommendedName>
    <alternativeName>
        <fullName evidence="5">NADH dehydrogenase I subunit N</fullName>
    </alternativeName>
    <alternativeName>
        <fullName evidence="5">NDH-1 subunit N</fullName>
    </alternativeName>
</protein>
<comment type="subunit">
    <text evidence="5">NDH-1 is composed of 14 different subunits. Subunits NuoA, H, J, K, L, M, N constitute the membrane sector of the complex.</text>
</comment>
<feature type="domain" description="NADH:quinone oxidoreductase/Mrp antiporter transmembrane" evidence="7">
    <location>
        <begin position="125"/>
        <end position="419"/>
    </location>
</feature>
<dbReference type="PANTHER" id="PTHR22773">
    <property type="entry name" value="NADH DEHYDROGENASE"/>
    <property type="match status" value="1"/>
</dbReference>
<feature type="transmembrane region" description="Helical" evidence="5">
    <location>
        <begin position="78"/>
        <end position="96"/>
    </location>
</feature>
<keyword evidence="5" id="KW-0520">NAD</keyword>
<feature type="transmembrane region" description="Helical" evidence="5">
    <location>
        <begin position="108"/>
        <end position="125"/>
    </location>
</feature>
<dbReference type="HAMAP" id="MF_00445">
    <property type="entry name" value="NDH1_NuoN_1"/>
    <property type="match status" value="1"/>
</dbReference>
<evidence type="ECO:0000256" key="4">
    <source>
        <dbReference type="ARBA" id="ARBA00023136"/>
    </source>
</evidence>
<dbReference type="InterPro" id="IPR010096">
    <property type="entry name" value="NADH-Q_OxRdtase_suN/2"/>
</dbReference>
<evidence type="ECO:0000256" key="1">
    <source>
        <dbReference type="ARBA" id="ARBA00004127"/>
    </source>
</evidence>
<dbReference type="EMBL" id="JBHSBU010000001">
    <property type="protein sequence ID" value="MFC4159606.1"/>
    <property type="molecule type" value="Genomic_DNA"/>
</dbReference>
<evidence type="ECO:0000256" key="3">
    <source>
        <dbReference type="ARBA" id="ARBA00022989"/>
    </source>
</evidence>
<feature type="transmembrane region" description="Helical" evidence="5">
    <location>
        <begin position="240"/>
        <end position="262"/>
    </location>
</feature>
<evidence type="ECO:0000313" key="9">
    <source>
        <dbReference type="Proteomes" id="UP001595791"/>
    </source>
</evidence>
<comment type="similarity">
    <text evidence="5">Belongs to the complex I subunit 2 family.</text>
</comment>
<comment type="subcellular location">
    <subcellularLocation>
        <location evidence="5">Cell membrane</location>
        <topology evidence="5">Multi-pass membrane protein</topology>
    </subcellularLocation>
    <subcellularLocation>
        <location evidence="1">Endomembrane system</location>
        <topology evidence="1">Multi-pass membrane protein</topology>
    </subcellularLocation>
    <subcellularLocation>
        <location evidence="6">Membrane</location>
        <topology evidence="6">Multi-pass membrane protein</topology>
    </subcellularLocation>
</comment>
<dbReference type="Pfam" id="PF00361">
    <property type="entry name" value="Proton_antipo_M"/>
    <property type="match status" value="1"/>
</dbReference>